<feature type="domain" description="Thioredoxin" evidence="3">
    <location>
        <begin position="16"/>
        <end position="112"/>
    </location>
</feature>
<evidence type="ECO:0000256" key="1">
    <source>
        <dbReference type="ARBA" id="ARBA00006347"/>
    </source>
</evidence>
<dbReference type="PANTHER" id="PTHR18929">
    <property type="entry name" value="PROTEIN DISULFIDE ISOMERASE"/>
    <property type="match status" value="1"/>
</dbReference>
<accession>A0AAU9IHQ0</accession>
<dbReference type="SUPFAM" id="SSF52833">
    <property type="entry name" value="Thioredoxin-like"/>
    <property type="match status" value="1"/>
</dbReference>
<dbReference type="GO" id="GO:0034976">
    <property type="term" value="P:response to endoplasmic reticulum stress"/>
    <property type="evidence" value="ECO:0007669"/>
    <property type="project" value="TreeGrafter"/>
</dbReference>
<dbReference type="Proteomes" id="UP001162131">
    <property type="component" value="Unassembled WGS sequence"/>
</dbReference>
<comment type="similarity">
    <text evidence="1">Belongs to the protein disulfide isomerase family.</text>
</comment>
<proteinExistence type="inferred from homology"/>
<evidence type="ECO:0000259" key="3">
    <source>
        <dbReference type="PROSITE" id="PS51352"/>
    </source>
</evidence>
<dbReference type="CDD" id="cd02961">
    <property type="entry name" value="PDI_a_family"/>
    <property type="match status" value="1"/>
</dbReference>
<comment type="caution">
    <text evidence="4">The sequence shown here is derived from an EMBL/GenBank/DDBJ whole genome shotgun (WGS) entry which is preliminary data.</text>
</comment>
<dbReference type="Gene3D" id="3.40.30.10">
    <property type="entry name" value="Glutaredoxin"/>
    <property type="match status" value="1"/>
</dbReference>
<feature type="signal peptide" evidence="2">
    <location>
        <begin position="1"/>
        <end position="18"/>
    </location>
</feature>
<evidence type="ECO:0000313" key="5">
    <source>
        <dbReference type="Proteomes" id="UP001162131"/>
    </source>
</evidence>
<dbReference type="PROSITE" id="PS51352">
    <property type="entry name" value="THIOREDOXIN_2"/>
    <property type="match status" value="1"/>
</dbReference>
<organism evidence="4 5">
    <name type="scientific">Blepharisma stoltei</name>
    <dbReference type="NCBI Taxonomy" id="1481888"/>
    <lineage>
        <taxon>Eukaryota</taxon>
        <taxon>Sar</taxon>
        <taxon>Alveolata</taxon>
        <taxon>Ciliophora</taxon>
        <taxon>Postciliodesmatophora</taxon>
        <taxon>Heterotrichea</taxon>
        <taxon>Heterotrichida</taxon>
        <taxon>Blepharismidae</taxon>
        <taxon>Blepharisma</taxon>
    </lineage>
</organism>
<dbReference type="InterPro" id="IPR036249">
    <property type="entry name" value="Thioredoxin-like_sf"/>
</dbReference>
<dbReference type="InterPro" id="IPR013766">
    <property type="entry name" value="Thioredoxin_domain"/>
</dbReference>
<sequence>MIFQIWAFLLIFCKCSQIFEVDSVWILDDMNFKQALKLQKNILVEFFAPWCEHSKKLAPEYSKAAFTLKSRNPPVYIAKVDATANPIITEIYGVTGYPTLKLISEEGSINYS</sequence>
<feature type="chain" id="PRO_5043942001" description="Thioredoxin domain-containing protein" evidence="2">
    <location>
        <begin position="19"/>
        <end position="112"/>
    </location>
</feature>
<evidence type="ECO:0000313" key="4">
    <source>
        <dbReference type="EMBL" id="CAG9315004.1"/>
    </source>
</evidence>
<dbReference type="EMBL" id="CAJZBQ010000013">
    <property type="protein sequence ID" value="CAG9315004.1"/>
    <property type="molecule type" value="Genomic_DNA"/>
</dbReference>
<dbReference type="AlphaFoldDB" id="A0AAU9IHQ0"/>
<reference evidence="4" key="1">
    <citation type="submission" date="2021-09" db="EMBL/GenBank/DDBJ databases">
        <authorList>
            <consortium name="AG Swart"/>
            <person name="Singh M."/>
            <person name="Singh A."/>
            <person name="Seah K."/>
            <person name="Emmerich C."/>
        </authorList>
    </citation>
    <scope>NUCLEOTIDE SEQUENCE</scope>
    <source>
        <strain evidence="4">ATCC30299</strain>
    </source>
</reference>
<protein>
    <recommendedName>
        <fullName evidence="3">Thioredoxin domain-containing protein</fullName>
    </recommendedName>
</protein>
<name>A0AAU9IHQ0_9CILI</name>
<dbReference type="GO" id="GO:0006457">
    <property type="term" value="P:protein folding"/>
    <property type="evidence" value="ECO:0007669"/>
    <property type="project" value="TreeGrafter"/>
</dbReference>
<evidence type="ECO:0000256" key="2">
    <source>
        <dbReference type="SAM" id="SignalP"/>
    </source>
</evidence>
<dbReference type="GO" id="GO:0003756">
    <property type="term" value="F:protein disulfide isomerase activity"/>
    <property type="evidence" value="ECO:0007669"/>
    <property type="project" value="TreeGrafter"/>
</dbReference>
<gene>
    <name evidence="4" type="ORF">BSTOLATCC_MIC12782</name>
</gene>
<dbReference type="Pfam" id="PF00085">
    <property type="entry name" value="Thioredoxin"/>
    <property type="match status" value="1"/>
</dbReference>
<dbReference type="PRINTS" id="PR00421">
    <property type="entry name" value="THIOREDOXIN"/>
</dbReference>
<dbReference type="GO" id="GO:0005783">
    <property type="term" value="C:endoplasmic reticulum"/>
    <property type="evidence" value="ECO:0007669"/>
    <property type="project" value="TreeGrafter"/>
</dbReference>
<keyword evidence="5" id="KW-1185">Reference proteome</keyword>
<keyword evidence="2" id="KW-0732">Signal</keyword>